<feature type="region of interest" description="Disordered" evidence="1">
    <location>
        <begin position="149"/>
        <end position="181"/>
    </location>
</feature>
<feature type="compositionally biased region" description="Basic and acidic residues" evidence="1">
    <location>
        <begin position="169"/>
        <end position="181"/>
    </location>
</feature>
<evidence type="ECO:0000313" key="3">
    <source>
        <dbReference type="Proteomes" id="UP000031838"/>
    </source>
</evidence>
<reference evidence="2 3" key="2">
    <citation type="journal article" date="2016" name="Appl. Microbiol. Biotechnol.">
        <title>Mutations improving production and secretion of extracellular lipase by Burkholderia glumae PG1.</title>
        <authorList>
            <person name="Knapp A."/>
            <person name="Voget S."/>
            <person name="Gao R."/>
            <person name="Zaburannyi N."/>
            <person name="Krysciak D."/>
            <person name="Breuer M."/>
            <person name="Hauer B."/>
            <person name="Streit W.R."/>
            <person name="Muller R."/>
            <person name="Daniel R."/>
            <person name="Jaeger K.E."/>
        </authorList>
    </citation>
    <scope>NUCLEOTIDE SEQUENCE [LARGE SCALE GENOMIC DNA]</scope>
    <source>
        <strain evidence="2 3">PG1</strain>
    </source>
</reference>
<accession>A0A0B6S5D6</accession>
<protein>
    <submittedName>
        <fullName evidence="2">Uncharacterized protein</fullName>
    </submittedName>
</protein>
<feature type="region of interest" description="Disordered" evidence="1">
    <location>
        <begin position="51"/>
        <end position="109"/>
    </location>
</feature>
<dbReference type="HOGENOM" id="CLU_1486398_0_0_4"/>
<feature type="compositionally biased region" description="Basic and acidic residues" evidence="1">
    <location>
        <begin position="1"/>
        <end position="13"/>
    </location>
</feature>
<gene>
    <name evidence="2" type="ORF">BGL_2c15670</name>
</gene>
<sequence>MHDAVRDGWREPARPGPASGAARPVHHRSQGMERCAGAFLQPRIQAVEDCQQPGPFRSAASPRRSGHADDRFRVRATCAGTPAHRSEGGRRRHRGRRDSSAEDWRGRLPGRGQDAPCNVREIAFGAALLKAGPNVITLRHADAVPFARFDPASRDRSVPANTTPGQAMDEARRLDVRAHAK</sequence>
<organism evidence="2 3">
    <name type="scientific">Burkholderia plantarii</name>
    <dbReference type="NCBI Taxonomy" id="41899"/>
    <lineage>
        <taxon>Bacteria</taxon>
        <taxon>Pseudomonadati</taxon>
        <taxon>Pseudomonadota</taxon>
        <taxon>Betaproteobacteria</taxon>
        <taxon>Burkholderiales</taxon>
        <taxon>Burkholderiaceae</taxon>
        <taxon>Burkholderia</taxon>
    </lineage>
</organism>
<keyword evidence="3" id="KW-1185">Reference proteome</keyword>
<dbReference type="AlphaFoldDB" id="A0A0B6S5D6"/>
<evidence type="ECO:0000256" key="1">
    <source>
        <dbReference type="SAM" id="MobiDB-lite"/>
    </source>
</evidence>
<dbReference type="EMBL" id="CP002581">
    <property type="protein sequence ID" value="AJK49634.1"/>
    <property type="molecule type" value="Genomic_DNA"/>
</dbReference>
<proteinExistence type="predicted"/>
<feature type="compositionally biased region" description="Basic and acidic residues" evidence="1">
    <location>
        <begin position="97"/>
        <end position="106"/>
    </location>
</feature>
<reference evidence="3" key="1">
    <citation type="submission" date="2011-03" db="EMBL/GenBank/DDBJ databases">
        <authorList>
            <person name="Voget S."/>
            <person name="Streit W.R."/>
            <person name="Jaeger K.E."/>
            <person name="Daniel R."/>
        </authorList>
    </citation>
    <scope>NUCLEOTIDE SEQUENCE [LARGE SCALE GENOMIC DNA]</scope>
    <source>
        <strain evidence="3">PG1</strain>
    </source>
</reference>
<dbReference type="KEGG" id="bgp:BGL_2c15670"/>
<name>A0A0B6S5D6_BURPL</name>
<feature type="region of interest" description="Disordered" evidence="1">
    <location>
        <begin position="1"/>
        <end position="34"/>
    </location>
</feature>
<dbReference type="Proteomes" id="UP000031838">
    <property type="component" value="Chromosome 2"/>
</dbReference>
<evidence type="ECO:0000313" key="2">
    <source>
        <dbReference type="EMBL" id="AJK49634.1"/>
    </source>
</evidence>